<gene>
    <name evidence="1" type="ORF">SacmaDRAFT_0071</name>
</gene>
<dbReference type="STRING" id="882083.SacmaDRAFT_0071"/>
<dbReference type="AlphaFoldDB" id="H5WY54"/>
<organism evidence="1 2">
    <name type="scientific">Saccharomonospora marina XMU15</name>
    <dbReference type="NCBI Taxonomy" id="882083"/>
    <lineage>
        <taxon>Bacteria</taxon>
        <taxon>Bacillati</taxon>
        <taxon>Actinomycetota</taxon>
        <taxon>Actinomycetes</taxon>
        <taxon>Pseudonocardiales</taxon>
        <taxon>Pseudonocardiaceae</taxon>
        <taxon>Saccharomonospora</taxon>
    </lineage>
</organism>
<name>H5WY54_9PSEU</name>
<dbReference type="RefSeq" id="WP_009151780.1">
    <property type="nucleotide sequence ID" value="NZ_CM001439.1"/>
</dbReference>
<evidence type="ECO:0000313" key="2">
    <source>
        <dbReference type="Proteomes" id="UP000004926"/>
    </source>
</evidence>
<dbReference type="EMBL" id="CM001439">
    <property type="protein sequence ID" value="EHR48387.1"/>
    <property type="molecule type" value="Genomic_DNA"/>
</dbReference>
<proteinExistence type="predicted"/>
<accession>H5WY54</accession>
<evidence type="ECO:0000313" key="1">
    <source>
        <dbReference type="EMBL" id="EHR48387.1"/>
    </source>
</evidence>
<sequence>MNTGPWSIACRDVAGRERTLRVVVRGSEVVVMAPPGEVAVLDRAATAQFRSAVMQATEVATTPAPGAPGPFTATGMAGTAEQNNGGLPPTAEGRPALLSCRGGTTTPIPGLAAIPAIRGEAG</sequence>
<dbReference type="OrthoDB" id="3629979at2"/>
<keyword evidence="2" id="KW-1185">Reference proteome</keyword>
<dbReference type="HOGENOM" id="CLU_2025078_0_0_11"/>
<reference evidence="1 2" key="1">
    <citation type="journal article" date="2012" name="Stand. Genomic Sci.">
        <title>Genome sequence of the ocean sediment bacterium Saccharomonospora marina type strain (XMU15(T)).</title>
        <authorList>
            <person name="Klenk H.P."/>
            <person name="Lu M."/>
            <person name="Lucas S."/>
            <person name="Lapidus A."/>
            <person name="Copeland A."/>
            <person name="Pitluck S."/>
            <person name="Goodwin L.A."/>
            <person name="Han C."/>
            <person name="Tapia R."/>
            <person name="Brambilla E.M."/>
            <person name="Potter G."/>
            <person name="Land M."/>
            <person name="Ivanova N."/>
            <person name="Rohde M."/>
            <person name="Goker M."/>
            <person name="Detter J.C."/>
            <person name="Li W.J."/>
            <person name="Kyrpides N.C."/>
            <person name="Woyke T."/>
        </authorList>
    </citation>
    <scope>NUCLEOTIDE SEQUENCE [LARGE SCALE GENOMIC DNA]</scope>
    <source>
        <strain evidence="1 2">XMU15</strain>
    </source>
</reference>
<dbReference type="Proteomes" id="UP000004926">
    <property type="component" value="Chromosome"/>
</dbReference>
<protein>
    <submittedName>
        <fullName evidence="1">Uncharacterized protein</fullName>
    </submittedName>
</protein>